<dbReference type="GO" id="GO:0033186">
    <property type="term" value="C:CAF-1 complex"/>
    <property type="evidence" value="ECO:0007669"/>
    <property type="project" value="TreeGrafter"/>
</dbReference>
<organism evidence="8 9">
    <name type="scientific">Ustilaginoidea virens</name>
    <name type="common">Rice false smut fungus</name>
    <name type="synonym">Villosiclava virens</name>
    <dbReference type="NCBI Taxonomy" id="1159556"/>
    <lineage>
        <taxon>Eukaryota</taxon>
        <taxon>Fungi</taxon>
        <taxon>Dikarya</taxon>
        <taxon>Ascomycota</taxon>
        <taxon>Pezizomycotina</taxon>
        <taxon>Sordariomycetes</taxon>
        <taxon>Hypocreomycetidae</taxon>
        <taxon>Hypocreales</taxon>
        <taxon>Clavicipitaceae</taxon>
        <taxon>Ustilaginoidea</taxon>
    </lineage>
</organism>
<dbReference type="Proteomes" id="UP000054053">
    <property type="component" value="Unassembled WGS sequence"/>
</dbReference>
<dbReference type="EMBL" id="BBTG02000004">
    <property type="protein sequence ID" value="GAO16876.1"/>
    <property type="molecule type" value="Genomic_DNA"/>
</dbReference>
<evidence type="ECO:0000256" key="3">
    <source>
        <dbReference type="ARBA" id="ARBA00023204"/>
    </source>
</evidence>
<evidence type="ECO:0008006" key="10">
    <source>
        <dbReference type="Google" id="ProtNLM"/>
    </source>
</evidence>
<dbReference type="InterPro" id="IPR022043">
    <property type="entry name" value="CAF1A_DD"/>
</dbReference>
<accession>A0A1B5L310</accession>
<feature type="region of interest" description="Disordered" evidence="5">
    <location>
        <begin position="1"/>
        <end position="239"/>
    </location>
</feature>
<reference evidence="9" key="1">
    <citation type="journal article" date="2016" name="Genome Announc.">
        <title>Genome sequence of Ustilaginoidea virens IPU010, a rice pathogenic fungus causing false smut.</title>
        <authorList>
            <person name="Kumagai T."/>
            <person name="Ishii T."/>
            <person name="Terai G."/>
            <person name="Umemura M."/>
            <person name="Machida M."/>
            <person name="Asai K."/>
        </authorList>
    </citation>
    <scope>NUCLEOTIDE SEQUENCE [LARGE SCALE GENOMIC DNA]</scope>
    <source>
        <strain evidence="9">IPU010</strain>
    </source>
</reference>
<dbReference type="GO" id="GO:0006334">
    <property type="term" value="P:nucleosome assembly"/>
    <property type="evidence" value="ECO:0007669"/>
    <property type="project" value="TreeGrafter"/>
</dbReference>
<evidence type="ECO:0000313" key="8">
    <source>
        <dbReference type="EMBL" id="GAO16876.1"/>
    </source>
</evidence>
<feature type="domain" description="Chromatin assembly factor 1 subunit Cac1-like C-terminal" evidence="7">
    <location>
        <begin position="540"/>
        <end position="596"/>
    </location>
</feature>
<evidence type="ECO:0000259" key="7">
    <source>
        <dbReference type="Pfam" id="PF21796"/>
    </source>
</evidence>
<dbReference type="GO" id="GO:0005634">
    <property type="term" value="C:nucleus"/>
    <property type="evidence" value="ECO:0007669"/>
    <property type="project" value="UniProtKB-SubCell"/>
</dbReference>
<dbReference type="PANTHER" id="PTHR15272:SF0">
    <property type="entry name" value="CHROMATIN ASSEMBLY FACTOR 1 SUBUNIT A"/>
    <property type="match status" value="1"/>
</dbReference>
<feature type="region of interest" description="Disordered" evidence="5">
    <location>
        <begin position="397"/>
        <end position="443"/>
    </location>
</feature>
<comment type="caution">
    <text evidence="8">The sequence shown here is derived from an EMBL/GenBank/DDBJ whole genome shotgun (WGS) entry which is preliminary data.</text>
</comment>
<protein>
    <recommendedName>
        <fullName evidence="10">Chromatin assembly factor 1 subunit A</fullName>
    </recommendedName>
</protein>
<evidence type="ECO:0000256" key="2">
    <source>
        <dbReference type="ARBA" id="ARBA00022763"/>
    </source>
</evidence>
<name>A0A1B5L310_USTVR</name>
<gene>
    <name evidence="8" type="ORF">UVI_02011960</name>
</gene>
<feature type="domain" description="Chromatin assembly factor 1 subunit A dimerization" evidence="6">
    <location>
        <begin position="357"/>
        <end position="432"/>
    </location>
</feature>
<dbReference type="AlphaFoldDB" id="A0A1B5L310"/>
<keyword evidence="2" id="KW-0227">DNA damage</keyword>
<dbReference type="Pfam" id="PF21796">
    <property type="entry name" value="Cac1_C"/>
    <property type="match status" value="1"/>
</dbReference>
<feature type="compositionally biased region" description="Polar residues" evidence="5">
    <location>
        <begin position="224"/>
        <end position="236"/>
    </location>
</feature>
<comment type="subcellular location">
    <subcellularLocation>
        <location evidence="1">Nucleus</location>
    </subcellularLocation>
</comment>
<proteinExistence type="predicted"/>
<keyword evidence="3" id="KW-0234">DNA repair</keyword>
<dbReference type="PANTHER" id="PTHR15272">
    <property type="entry name" value="CHROMATIN ASSEMBLY FACTOR 1 SUBUNIT A CAF-1 SUBUNIT A"/>
    <property type="match status" value="1"/>
</dbReference>
<evidence type="ECO:0000259" key="6">
    <source>
        <dbReference type="Pfam" id="PF12253"/>
    </source>
</evidence>
<feature type="compositionally biased region" description="Acidic residues" evidence="5">
    <location>
        <begin position="401"/>
        <end position="441"/>
    </location>
</feature>
<dbReference type="InterPro" id="IPR048800">
    <property type="entry name" value="Cac1-like_C"/>
</dbReference>
<sequence>MDQEQEQDAKSLRATSLRPAENSCGLGSPALNEAGSSTPAPNSPRPLTPTKQPTPGKVAEGDDAAPVTARVSKDAAPKRKRLTAEEKETKEKEMAEKKKEREELAAKKAAEKAKQEEEKAARAKEREEQAAKKAVERAKQEEEKAARAKEREEQAAKKAVEKAKQEEEKAARAKERDEKRRKKEEEQRRLQEEKDKKARSQPKLNAFFTTPVAPKKNDGDDGTETGSLPNINSPSMAGNPAATHYDKLFKPFFVRHNTRLAPPSTQMDEQTKNAKSQILDTLIAGQTRGSDVQKQPFDPVELLCLASKPPRRGRIHHPVKHIMETAYREAESSSGTGRVAGHMYGEARQKLAGIPQKIIAFSRDVRPPYYGTVTLQPYILGRRTMSKLARLPIGRQLPLDYDNDSEAEWQEDEGEDVDMEDDEEELDDEDDMDGFLDDSDDAGLSRRVFGSTLEPESTGICFENHHRLGPSSTMYEHKMEFICGKRIMQDPGWRAKTAQAANGEAAEMAPPPAPANAFAALDGEVANSATSAKLVKAELLNDVKQAILDNRALSKAGIIDFIFHQFRNKASRAEVKNTLELVAEKKGSGRIKEWDLKPGHEIEW</sequence>
<evidence type="ECO:0000256" key="4">
    <source>
        <dbReference type="ARBA" id="ARBA00023242"/>
    </source>
</evidence>
<evidence type="ECO:0000313" key="9">
    <source>
        <dbReference type="Proteomes" id="UP000054053"/>
    </source>
</evidence>
<feature type="compositionally biased region" description="Basic and acidic residues" evidence="5">
    <location>
        <begin position="71"/>
        <end position="198"/>
    </location>
</feature>
<dbReference type="Pfam" id="PF12253">
    <property type="entry name" value="CAF1A_dimeriz"/>
    <property type="match status" value="1"/>
</dbReference>
<evidence type="ECO:0000256" key="5">
    <source>
        <dbReference type="SAM" id="MobiDB-lite"/>
    </source>
</evidence>
<keyword evidence="4" id="KW-0539">Nucleus</keyword>
<evidence type="ECO:0000256" key="1">
    <source>
        <dbReference type="ARBA" id="ARBA00004123"/>
    </source>
</evidence>
<dbReference type="GO" id="GO:0006281">
    <property type="term" value="P:DNA repair"/>
    <property type="evidence" value="ECO:0007669"/>
    <property type="project" value="UniProtKB-KW"/>
</dbReference>